<dbReference type="InterPro" id="IPR006119">
    <property type="entry name" value="Resolv_N"/>
</dbReference>
<dbReference type="InterPro" id="IPR050639">
    <property type="entry name" value="SSR_resolvase"/>
</dbReference>
<dbReference type="PROSITE" id="PS51736">
    <property type="entry name" value="RECOMBINASES_3"/>
    <property type="match status" value="1"/>
</dbReference>
<dbReference type="Gene3D" id="3.90.1750.20">
    <property type="entry name" value="Putative Large Serine Recombinase, Chain B, Domain 2"/>
    <property type="match status" value="1"/>
</dbReference>
<dbReference type="EMBL" id="JAGEMI010000001">
    <property type="protein sequence ID" value="MBO1862616.1"/>
    <property type="molecule type" value="Genomic_DNA"/>
</dbReference>
<accession>A0A939S3Q6</accession>
<reference evidence="3" key="1">
    <citation type="submission" date="2021-03" db="EMBL/GenBank/DDBJ databases">
        <title>Whole Genome Sequence of Bradyrhizobium sp. Strain 144S4.</title>
        <authorList>
            <person name="Bromfield E.S.P."/>
            <person name="Cloutier S."/>
        </authorList>
    </citation>
    <scope>NUCLEOTIDE SEQUENCE [LARGE SCALE GENOMIC DNA]</scope>
    <source>
        <strain evidence="3">144S4</strain>
    </source>
</reference>
<dbReference type="PROSITE" id="PS51737">
    <property type="entry name" value="RECOMBINASE_DNA_BIND"/>
    <property type="match status" value="1"/>
</dbReference>
<dbReference type="Proteomes" id="UP000664702">
    <property type="component" value="Chromosome"/>
</dbReference>
<dbReference type="AlphaFoldDB" id="A0A939S3Q6"/>
<organism evidence="3">
    <name type="scientific">Bradyrhizobium barranii subsp. barranii</name>
    <dbReference type="NCBI Taxonomy" id="2823807"/>
    <lineage>
        <taxon>Bacteria</taxon>
        <taxon>Pseudomonadati</taxon>
        <taxon>Pseudomonadota</taxon>
        <taxon>Alphaproteobacteria</taxon>
        <taxon>Hyphomicrobiales</taxon>
        <taxon>Nitrobacteraceae</taxon>
        <taxon>Bradyrhizobium</taxon>
        <taxon>Bradyrhizobium barranii</taxon>
    </lineage>
</organism>
<name>A0A939S3Q6_9BRAD</name>
<evidence type="ECO:0000259" key="1">
    <source>
        <dbReference type="PROSITE" id="PS51736"/>
    </source>
</evidence>
<reference evidence="4 5" key="2">
    <citation type="journal article" date="2022" name="Int. J. Syst. Evol. Microbiol.">
        <title>Strains of Bradyrhizobium barranii sp. nov. associated with legumes native to Canada are symbionts of soybeans and belong to different subspecies (subsp. barranii subsp. nov. and subsp. apii subsp. nov.) and symbiovars (sv. glycinearum and sv. septentrionale).</title>
        <authorList>
            <person name="Bromfield E.S.P."/>
            <person name="Cloutier S."/>
            <person name="Wasai-Hara S."/>
            <person name="Minamisawa K."/>
        </authorList>
    </citation>
    <scope>NUCLEOTIDE SEQUENCE [LARGE SCALE GENOMIC DNA]</scope>
    <source>
        <strain evidence="4 5">144S4</strain>
    </source>
</reference>
<gene>
    <name evidence="4" type="ORF">J4G43_015335</name>
    <name evidence="3" type="ORF">J4G43_17440</name>
</gene>
<dbReference type="Gene3D" id="3.40.50.1390">
    <property type="entry name" value="Resolvase, N-terminal catalytic domain"/>
    <property type="match status" value="1"/>
</dbReference>
<dbReference type="SMART" id="SM00857">
    <property type="entry name" value="Resolvase"/>
    <property type="match status" value="1"/>
</dbReference>
<sequence>MASDTKPLRCAIYTRKSTEHGLEQEFNSLDAQREACEAYIKSQAFAGWKVVPQQYNDPAYSGGNLDRPALKRLMVDVEAGKVDVVVVYKIDRLTRSLADFAKLVDAFDDKSVSFVAVTQQFNTTTSMGRLTLNILLSFAQFERELSAERVRDKVAASRRKGKWTGGSVPLGYDAKNKKLVINKAEAETVRTIFGLYLEVGSFSKLVAELDRRAIVTKRRNSKVAKYRGGIPFTYGPLAYFLKNRIYIGETHYGGKWFKGEHTAILDRPTFDRAQDLLKFNTVKRKVKFSESGALLEGKLFDDKGNRMGPSFSSKSGVRYRFYVSTALRGRKHEAGSVSRISAPEIEGLVKAALSEKLQAPNEEVIERIDTITVSNGRIRVTLKQLKGKQRSIEIPWTPKPKGDAQVVATSGPKPDQKLVKSIIRAHAWLDDLSAGRHASIEDLSSAADLHPKVIRQGLRLAFLPPHLTRAILEGDAMFELKQIPKLLPLSWWQQHRAIG</sequence>
<dbReference type="Pfam" id="PF07508">
    <property type="entry name" value="Recombinase"/>
    <property type="match status" value="1"/>
</dbReference>
<dbReference type="RefSeq" id="WP_208085269.1">
    <property type="nucleotide sequence ID" value="NZ_CP086136.1"/>
</dbReference>
<evidence type="ECO:0000313" key="5">
    <source>
        <dbReference type="Proteomes" id="UP000664702"/>
    </source>
</evidence>
<feature type="domain" description="Recombinase" evidence="2">
    <location>
        <begin position="169"/>
        <end position="283"/>
    </location>
</feature>
<proteinExistence type="predicted"/>
<dbReference type="KEGG" id="bban:J4G43_015335"/>
<evidence type="ECO:0000259" key="2">
    <source>
        <dbReference type="PROSITE" id="PS51737"/>
    </source>
</evidence>
<dbReference type="PANTHER" id="PTHR30461">
    <property type="entry name" value="DNA-INVERTASE FROM LAMBDOID PROPHAGE"/>
    <property type="match status" value="1"/>
</dbReference>
<protein>
    <submittedName>
        <fullName evidence="3">Recombinase family protein</fullName>
    </submittedName>
</protein>
<evidence type="ECO:0000313" key="3">
    <source>
        <dbReference type="EMBL" id="MBO1862616.1"/>
    </source>
</evidence>
<dbReference type="InterPro" id="IPR011109">
    <property type="entry name" value="DNA_bind_recombinase_dom"/>
</dbReference>
<feature type="domain" description="Resolvase/invertase-type recombinase catalytic" evidence="1">
    <location>
        <begin position="9"/>
        <end position="161"/>
    </location>
</feature>
<dbReference type="CDD" id="cd03768">
    <property type="entry name" value="SR_ResInv"/>
    <property type="match status" value="1"/>
</dbReference>
<evidence type="ECO:0000313" key="4">
    <source>
        <dbReference type="EMBL" id="UEM15451.1"/>
    </source>
</evidence>
<dbReference type="GO" id="GO:0003677">
    <property type="term" value="F:DNA binding"/>
    <property type="evidence" value="ECO:0007669"/>
    <property type="project" value="InterPro"/>
</dbReference>
<dbReference type="EMBL" id="CP086136">
    <property type="protein sequence ID" value="UEM15451.1"/>
    <property type="molecule type" value="Genomic_DNA"/>
</dbReference>
<dbReference type="InterPro" id="IPR038109">
    <property type="entry name" value="DNA_bind_recomb_sf"/>
</dbReference>
<dbReference type="GO" id="GO:0000150">
    <property type="term" value="F:DNA strand exchange activity"/>
    <property type="evidence" value="ECO:0007669"/>
    <property type="project" value="InterPro"/>
</dbReference>
<dbReference type="PANTHER" id="PTHR30461:SF23">
    <property type="entry name" value="DNA RECOMBINASE-RELATED"/>
    <property type="match status" value="1"/>
</dbReference>
<dbReference type="InterPro" id="IPR036162">
    <property type="entry name" value="Resolvase-like_N_sf"/>
</dbReference>
<dbReference type="Pfam" id="PF00239">
    <property type="entry name" value="Resolvase"/>
    <property type="match status" value="1"/>
</dbReference>
<dbReference type="SUPFAM" id="SSF53041">
    <property type="entry name" value="Resolvase-like"/>
    <property type="match status" value="1"/>
</dbReference>